<evidence type="ECO:0000259" key="2">
    <source>
        <dbReference type="SMART" id="SM00642"/>
    </source>
</evidence>
<keyword evidence="3" id="KW-0328">Glycosyltransferase</keyword>
<protein>
    <submittedName>
        <fullName evidence="3">Alpha-amylase</fullName>
        <ecNumber evidence="3">2.4.1.25</ecNumber>
    </submittedName>
</protein>
<gene>
    <name evidence="3" type="primary">MCYN0025</name>
    <name evidence="3" type="ORF">NCTC10194_00126</name>
</gene>
<feature type="domain" description="Glycosyl hydrolase family 13 catalytic" evidence="2">
    <location>
        <begin position="216"/>
        <end position="634"/>
    </location>
</feature>
<accession>A0A449AUD7</accession>
<dbReference type="InterPro" id="IPR045857">
    <property type="entry name" value="O16G_dom_2"/>
</dbReference>
<keyword evidence="4" id="KW-1185">Reference proteome</keyword>
<dbReference type="Pfam" id="PF00128">
    <property type="entry name" value="Alpha-amylase"/>
    <property type="match status" value="1"/>
</dbReference>
<evidence type="ECO:0000313" key="3">
    <source>
        <dbReference type="EMBL" id="VEU70131.1"/>
    </source>
</evidence>
<feature type="chain" id="PRO_5019539622" evidence="1">
    <location>
        <begin position="23"/>
        <end position="764"/>
    </location>
</feature>
<evidence type="ECO:0000256" key="1">
    <source>
        <dbReference type="SAM" id="SignalP"/>
    </source>
</evidence>
<organism evidence="3 4">
    <name type="scientific">Mycoplasmopsis glycophila</name>
    <dbReference type="NCBI Taxonomy" id="171285"/>
    <lineage>
        <taxon>Bacteria</taxon>
        <taxon>Bacillati</taxon>
        <taxon>Mycoplasmatota</taxon>
        <taxon>Mycoplasmoidales</taxon>
        <taxon>Metamycoplasmataceae</taxon>
        <taxon>Mycoplasmopsis</taxon>
    </lineage>
</organism>
<dbReference type="GO" id="GO:0004134">
    <property type="term" value="F:4-alpha-glucanotransferase activity"/>
    <property type="evidence" value="ECO:0007669"/>
    <property type="project" value="UniProtKB-EC"/>
</dbReference>
<dbReference type="AlphaFoldDB" id="A0A449AUD7"/>
<dbReference type="Gene3D" id="3.90.400.10">
    <property type="entry name" value="Oligo-1,6-glucosidase, Domain 2"/>
    <property type="match status" value="1"/>
</dbReference>
<keyword evidence="3" id="KW-0808">Transferase</keyword>
<dbReference type="SMART" id="SM00642">
    <property type="entry name" value="Aamy"/>
    <property type="match status" value="1"/>
</dbReference>
<dbReference type="RefSeq" id="WP_052353014.1">
    <property type="nucleotide sequence ID" value="NZ_LR215024.1"/>
</dbReference>
<feature type="signal peptide" evidence="1">
    <location>
        <begin position="1"/>
        <end position="22"/>
    </location>
</feature>
<name>A0A449AUD7_9BACT</name>
<sequence length="764" mass="88323">MKRYLKKHFWYGFLIPAVSLTAVISTSCDNTNKKYSQWGLDASNPYQFKLGKLMFQLPSEKFNVYIPKIQAVDNEEKYVQIEKELKSEIKRHEMQNYKQEQIAQLQSLNNLNQSEIDEFQKEIVEAYSYSAIDKAIAKAEYLNKSKEVRYANMPEKRTYIDNLEVKPSDKDFKFWADPSFTKFIDMNKLSYLDMPNKVQMIAPFNNNHPKTSLMYQLTVYSFADGNNDGIGDFIGLKENLDYFEKLGVDALYLSPVFPASSYHGYDVIDYTDIAPELGGMEAFDQFLILAHQKGIRVILDVPFNHTSYEHPWFQEALKGNEKYQSYYNFYNVYSDTKLNAEQRDEPWLKSMYTHIDQKVPLASKAWTGYFWAGMPDLNLNNDLVKDEINAVHEFWAKKGIDGFRYDAFYHIFDNYNPNKHGENGSSTNKTTSAFVSWRKAANKGLEARTNSNITSSTDDFFMFGEWWGSVYDANKYFKFLNIKSLGSVIDGHNYKTKEYNTSTGELVKSVYLTPNEEKSVINNLNSYHAEWMPFLDNHDIERWINEVKWKITHSNVTNKPSVLTQDEIDAYNYALTSLLSRGGLPILYDGNELYMQGGPKSGEGNGDYNIRESFNWEDPSKVVYFFEKKSGDLISKRASFGNPSIEKMIADPNSGFNLVSKLAQIRQNYPAAREQKVEYITEPSLLFDNLTPDKEKMITVRDNQDGTYLVYFYGYKPTGNLDNLTLKNNYQIQKELINKNIVTNSNVFNNKTSGFIGVFVISTK</sequence>
<reference evidence="3 4" key="1">
    <citation type="submission" date="2019-01" db="EMBL/GenBank/DDBJ databases">
        <authorList>
            <consortium name="Pathogen Informatics"/>
        </authorList>
    </citation>
    <scope>NUCLEOTIDE SEQUENCE [LARGE SCALE GENOMIC DNA]</scope>
    <source>
        <strain evidence="3 4">NCTC10194</strain>
    </source>
</reference>
<evidence type="ECO:0000313" key="4">
    <source>
        <dbReference type="Proteomes" id="UP000290815"/>
    </source>
</evidence>
<dbReference type="Proteomes" id="UP000290815">
    <property type="component" value="Chromosome"/>
</dbReference>
<dbReference type="EC" id="2.4.1.25" evidence="3"/>
<dbReference type="EMBL" id="LR215024">
    <property type="protein sequence ID" value="VEU70131.1"/>
    <property type="molecule type" value="Genomic_DNA"/>
</dbReference>
<keyword evidence="1" id="KW-0732">Signal</keyword>
<dbReference type="InterPro" id="IPR006047">
    <property type="entry name" value="GH13_cat_dom"/>
</dbReference>
<dbReference type="InterPro" id="IPR017853">
    <property type="entry name" value="GH"/>
</dbReference>
<dbReference type="GO" id="GO:0005975">
    <property type="term" value="P:carbohydrate metabolic process"/>
    <property type="evidence" value="ECO:0007669"/>
    <property type="project" value="InterPro"/>
</dbReference>
<dbReference type="PROSITE" id="PS51257">
    <property type="entry name" value="PROKAR_LIPOPROTEIN"/>
    <property type="match status" value="1"/>
</dbReference>
<dbReference type="PANTHER" id="PTHR10357">
    <property type="entry name" value="ALPHA-AMYLASE FAMILY MEMBER"/>
    <property type="match status" value="1"/>
</dbReference>
<dbReference type="SUPFAM" id="SSF51445">
    <property type="entry name" value="(Trans)glycosidases"/>
    <property type="match status" value="1"/>
</dbReference>
<dbReference type="KEGG" id="mgly:NCTC10194_00126"/>
<dbReference type="Gene3D" id="3.20.20.80">
    <property type="entry name" value="Glycosidases"/>
    <property type="match status" value="1"/>
</dbReference>
<proteinExistence type="predicted"/>